<organism evidence="2 3">
    <name type="scientific">Tunturiibacter lichenicola</name>
    <dbReference type="NCBI Taxonomy" id="2051959"/>
    <lineage>
        <taxon>Bacteria</taxon>
        <taxon>Pseudomonadati</taxon>
        <taxon>Acidobacteriota</taxon>
        <taxon>Terriglobia</taxon>
        <taxon>Terriglobales</taxon>
        <taxon>Acidobacteriaceae</taxon>
        <taxon>Tunturiibacter</taxon>
    </lineage>
</organism>
<feature type="compositionally biased region" description="Low complexity" evidence="1">
    <location>
        <begin position="40"/>
        <end position="54"/>
    </location>
</feature>
<feature type="region of interest" description="Disordered" evidence="1">
    <location>
        <begin position="1"/>
        <end position="82"/>
    </location>
</feature>
<dbReference type="EMBL" id="JACCCU010000002">
    <property type="protein sequence ID" value="NYF90579.1"/>
    <property type="molecule type" value="Genomic_DNA"/>
</dbReference>
<evidence type="ECO:0000256" key="1">
    <source>
        <dbReference type="SAM" id="MobiDB-lite"/>
    </source>
</evidence>
<reference evidence="2 3" key="1">
    <citation type="submission" date="2020-07" db="EMBL/GenBank/DDBJ databases">
        <title>Genomic Encyclopedia of Type Strains, Phase IV (KMG-V): Genome sequencing to study the core and pangenomes of soil and plant-associated prokaryotes.</title>
        <authorList>
            <person name="Whitman W."/>
        </authorList>
    </citation>
    <scope>NUCLEOTIDE SEQUENCE [LARGE SCALE GENOMIC DNA]</scope>
    <source>
        <strain evidence="2 3">M8UP22</strain>
    </source>
</reference>
<proteinExistence type="predicted"/>
<name>A0A852VHN5_9BACT</name>
<evidence type="ECO:0000313" key="3">
    <source>
        <dbReference type="Proteomes" id="UP000564385"/>
    </source>
</evidence>
<comment type="caution">
    <text evidence="2">The sequence shown here is derived from an EMBL/GenBank/DDBJ whole genome shotgun (WGS) entry which is preliminary data.</text>
</comment>
<dbReference type="AlphaFoldDB" id="A0A852VHN5"/>
<protein>
    <submittedName>
        <fullName evidence="2">Uncharacterized protein</fullName>
    </submittedName>
</protein>
<dbReference type="Proteomes" id="UP000564385">
    <property type="component" value="Unassembled WGS sequence"/>
</dbReference>
<accession>A0A852VHN5</accession>
<evidence type="ECO:0000313" key="2">
    <source>
        <dbReference type="EMBL" id="NYF90579.1"/>
    </source>
</evidence>
<sequence>MPANKKARQQILAAPTSSERAGPDSGLPRFVNFHRLKHPSLLSQQGRSQQGRLRPYVVVSPGNNQVQDGPGTLELRQKRSDN</sequence>
<gene>
    <name evidence="2" type="ORF">HDF08_002681</name>
</gene>